<sequence>MKRYHSTLPYPFAKAVEANGFLFLSGQLSMDAQGHAVHGPVQAQTVTIMENIAQTLSDCGSSLQKIVKVTVWLSDMAHFQTFNDTYRTYFPDGFPARTTVISQLAFGLDVELDVQALA</sequence>
<dbReference type="GO" id="GO:0019239">
    <property type="term" value="F:deaminase activity"/>
    <property type="evidence" value="ECO:0007669"/>
    <property type="project" value="TreeGrafter"/>
</dbReference>
<dbReference type="GO" id="GO:0005829">
    <property type="term" value="C:cytosol"/>
    <property type="evidence" value="ECO:0007669"/>
    <property type="project" value="TreeGrafter"/>
</dbReference>
<dbReference type="CDD" id="cd00448">
    <property type="entry name" value="YjgF_YER057c_UK114_family"/>
    <property type="match status" value="1"/>
</dbReference>
<dbReference type="EMBL" id="LT615367">
    <property type="protein sequence ID" value="SLM64232.1"/>
    <property type="molecule type" value="Genomic_DNA"/>
</dbReference>
<dbReference type="RefSeq" id="WP_035340219.1">
    <property type="nucleotide sequence ID" value="NZ_LT615367.1"/>
</dbReference>
<evidence type="ECO:0000313" key="2">
    <source>
        <dbReference type="Proteomes" id="UP000294820"/>
    </source>
</evidence>
<dbReference type="SUPFAM" id="SSF55298">
    <property type="entry name" value="YjgF-like"/>
    <property type="match status" value="1"/>
</dbReference>
<organism evidence="1 2">
    <name type="scientific">Dickeya aquatica</name>
    <dbReference type="NCBI Taxonomy" id="1401087"/>
    <lineage>
        <taxon>Bacteria</taxon>
        <taxon>Pseudomonadati</taxon>
        <taxon>Pseudomonadota</taxon>
        <taxon>Gammaproteobacteria</taxon>
        <taxon>Enterobacterales</taxon>
        <taxon>Pectobacteriaceae</taxon>
        <taxon>Dickeya</taxon>
    </lineage>
</organism>
<dbReference type="Pfam" id="PF01042">
    <property type="entry name" value="Ribonuc_L-PSP"/>
    <property type="match status" value="1"/>
</dbReference>
<dbReference type="Gene3D" id="3.30.1330.40">
    <property type="entry name" value="RutC-like"/>
    <property type="match status" value="1"/>
</dbReference>
<proteinExistence type="predicted"/>
<dbReference type="PANTHER" id="PTHR11803">
    <property type="entry name" value="2-IMINOBUTANOATE/2-IMINOPROPANOATE DEAMINASE RIDA"/>
    <property type="match status" value="1"/>
</dbReference>
<name>A0A375ADR4_9GAMM</name>
<dbReference type="KEGG" id="daq:DAQ1742_03424"/>
<dbReference type="AlphaFoldDB" id="A0A375ADR4"/>
<evidence type="ECO:0000313" key="1">
    <source>
        <dbReference type="EMBL" id="SLM64232.1"/>
    </source>
</evidence>
<dbReference type="PANTHER" id="PTHR11803:SF39">
    <property type="entry name" value="2-IMINOBUTANOATE_2-IMINOPROPANOATE DEAMINASE"/>
    <property type="match status" value="1"/>
</dbReference>
<dbReference type="InterPro" id="IPR006175">
    <property type="entry name" value="YjgF/YER057c/UK114"/>
</dbReference>
<keyword evidence="2" id="KW-1185">Reference proteome</keyword>
<gene>
    <name evidence="1" type="ORF">DAQ1742_03424</name>
</gene>
<protein>
    <submittedName>
        <fullName evidence="1">Endoribonuclease L-PSP</fullName>
    </submittedName>
</protein>
<dbReference type="InterPro" id="IPR035959">
    <property type="entry name" value="RutC-like_sf"/>
</dbReference>
<reference evidence="1 2" key="1">
    <citation type="submission" date="2016-09" db="EMBL/GenBank/DDBJ databases">
        <authorList>
            <person name="Reverchon S."/>
            <person name="Nasser W."/>
            <person name="Leonard S."/>
            <person name="Brochier C."/>
            <person name="Duprey A."/>
        </authorList>
    </citation>
    <scope>NUCLEOTIDE SEQUENCE [LARGE SCALE GENOMIC DNA]</scope>
    <source>
        <strain evidence="1 2">174/2</strain>
    </source>
</reference>
<dbReference type="Proteomes" id="UP000294820">
    <property type="component" value="Chromosome 1"/>
</dbReference>
<accession>A0A375ADR4</accession>